<proteinExistence type="predicted"/>
<dbReference type="OrthoDB" id="880459at2"/>
<sequence>MLLKLAIAMSTLFFAPEPEQGGPKTQVMYVKENKVPCTGVAPMECLQVRTENESEWSNLYTNIQGFNYQPGYQYKLLVTVSNIKNPPADGSSLKYTLKKVMYKKKVAVSNSGNPFVSGKRWTLVEMNGSPITSGKIWLEFDPSGSRYHGNGGCNGIGGEFKQNATAGIVSFTRGMSTMMACIDENDMRNETNFQRSLEQKTYNYRVENGRLNLYGNGRRLLSFKQGAGEEKPQQQPDVWAFISSKRWNLIQLHGTTINEPGIYLEFDPAKGRYHGRGGCNIVNGTFKHTATTVTMGPGMSTRMACGEAIMKRETEFMKAIGSKTYKFDVAEQTLNFYEKDKLVMIFGMTDKEQK</sequence>
<keyword evidence="4" id="KW-1185">Reference proteome</keyword>
<dbReference type="AlphaFoldDB" id="A0A1M7I268"/>
<dbReference type="InterPro" id="IPR038670">
    <property type="entry name" value="HslJ-like_sf"/>
</dbReference>
<keyword evidence="3" id="KW-0346">Stress response</keyword>
<accession>A0A1M7I268</accession>
<dbReference type="Pfam" id="PF14302">
    <property type="entry name" value="DUF4377"/>
    <property type="match status" value="1"/>
</dbReference>
<dbReference type="Pfam" id="PF03724">
    <property type="entry name" value="META"/>
    <property type="match status" value="2"/>
</dbReference>
<organism evidence="3 4">
    <name type="scientific">Chitinophaga jiangningensis</name>
    <dbReference type="NCBI Taxonomy" id="1419482"/>
    <lineage>
        <taxon>Bacteria</taxon>
        <taxon>Pseudomonadati</taxon>
        <taxon>Bacteroidota</taxon>
        <taxon>Chitinophagia</taxon>
        <taxon>Chitinophagales</taxon>
        <taxon>Chitinophagaceae</taxon>
        <taxon>Chitinophaga</taxon>
    </lineage>
</organism>
<evidence type="ECO:0000259" key="2">
    <source>
        <dbReference type="Pfam" id="PF14302"/>
    </source>
</evidence>
<dbReference type="STRING" id="1419482.SAMN05444266_107476"/>
<gene>
    <name evidence="3" type="ORF">SAMN05444266_107476</name>
</gene>
<dbReference type="Proteomes" id="UP000184420">
    <property type="component" value="Unassembled WGS sequence"/>
</dbReference>
<dbReference type="PANTHER" id="PTHR35535">
    <property type="entry name" value="HEAT SHOCK PROTEIN HSLJ"/>
    <property type="match status" value="1"/>
</dbReference>
<name>A0A1M7I268_9BACT</name>
<dbReference type="InterPro" id="IPR025485">
    <property type="entry name" value="DUF4377"/>
</dbReference>
<dbReference type="InterPro" id="IPR005184">
    <property type="entry name" value="DUF306_Meta_HslJ"/>
</dbReference>
<dbReference type="EMBL" id="FRBL01000007">
    <property type="protein sequence ID" value="SHM34795.1"/>
    <property type="molecule type" value="Genomic_DNA"/>
</dbReference>
<dbReference type="PANTHER" id="PTHR35535:SF1">
    <property type="entry name" value="HEAT SHOCK PROTEIN HSLJ"/>
    <property type="match status" value="1"/>
</dbReference>
<reference evidence="3 4" key="1">
    <citation type="submission" date="2016-11" db="EMBL/GenBank/DDBJ databases">
        <authorList>
            <person name="Jaros S."/>
            <person name="Januszkiewicz K."/>
            <person name="Wedrychowicz H."/>
        </authorList>
    </citation>
    <scope>NUCLEOTIDE SEQUENCE [LARGE SCALE GENOMIC DNA]</scope>
    <source>
        <strain evidence="3 4">DSM 27406</strain>
    </source>
</reference>
<feature type="domain" description="DUF306" evidence="1">
    <location>
        <begin position="243"/>
        <end position="341"/>
    </location>
</feature>
<evidence type="ECO:0000259" key="1">
    <source>
        <dbReference type="Pfam" id="PF03724"/>
    </source>
</evidence>
<feature type="domain" description="DUF306" evidence="1">
    <location>
        <begin position="117"/>
        <end position="224"/>
    </location>
</feature>
<evidence type="ECO:0000313" key="3">
    <source>
        <dbReference type="EMBL" id="SHM34795.1"/>
    </source>
</evidence>
<protein>
    <submittedName>
        <fullName evidence="3">Heat shock protein HslJ</fullName>
    </submittedName>
</protein>
<evidence type="ECO:0000313" key="4">
    <source>
        <dbReference type="Proteomes" id="UP000184420"/>
    </source>
</evidence>
<dbReference type="RefSeq" id="WP_073084614.1">
    <property type="nucleotide sequence ID" value="NZ_FRBL01000007.1"/>
</dbReference>
<dbReference type="InterPro" id="IPR053147">
    <property type="entry name" value="Hsp_HslJ-like"/>
</dbReference>
<dbReference type="Gene3D" id="2.40.128.270">
    <property type="match status" value="2"/>
</dbReference>
<feature type="domain" description="DUF4377" evidence="2">
    <location>
        <begin position="29"/>
        <end position="103"/>
    </location>
</feature>